<gene>
    <name evidence="1" type="ORF">L3Q82_003023</name>
</gene>
<accession>A0ACB8VQP9</accession>
<reference evidence="1" key="1">
    <citation type="submission" date="2022-04" db="EMBL/GenBank/DDBJ databases">
        <title>Jade perch genome.</title>
        <authorList>
            <person name="Chao B."/>
        </authorList>
    </citation>
    <scope>NUCLEOTIDE SEQUENCE</scope>
    <source>
        <strain evidence="1">CB-2022</strain>
    </source>
</reference>
<evidence type="ECO:0000313" key="2">
    <source>
        <dbReference type="Proteomes" id="UP000831701"/>
    </source>
</evidence>
<keyword evidence="2" id="KW-1185">Reference proteome</keyword>
<protein>
    <submittedName>
        <fullName evidence="1">Uncharacterized protein</fullName>
    </submittedName>
</protein>
<organism evidence="1 2">
    <name type="scientific">Scortum barcoo</name>
    <name type="common">barcoo grunter</name>
    <dbReference type="NCBI Taxonomy" id="214431"/>
    <lineage>
        <taxon>Eukaryota</taxon>
        <taxon>Metazoa</taxon>
        <taxon>Chordata</taxon>
        <taxon>Craniata</taxon>
        <taxon>Vertebrata</taxon>
        <taxon>Euteleostomi</taxon>
        <taxon>Actinopterygii</taxon>
        <taxon>Neopterygii</taxon>
        <taxon>Teleostei</taxon>
        <taxon>Neoteleostei</taxon>
        <taxon>Acanthomorphata</taxon>
        <taxon>Eupercaria</taxon>
        <taxon>Centrarchiformes</taxon>
        <taxon>Terapontoidei</taxon>
        <taxon>Terapontidae</taxon>
        <taxon>Scortum</taxon>
    </lineage>
</organism>
<dbReference type="EMBL" id="CM041548">
    <property type="protein sequence ID" value="KAI3358002.1"/>
    <property type="molecule type" value="Genomic_DNA"/>
</dbReference>
<name>A0ACB8VQP9_9TELE</name>
<sequence>MMRKQLACNTAPAALKRRENLDPDPDPDPDQRHPYEEQYVSEGESSQLDTHTVPPDCRDAETITDVCNSTDLPEFEIISLLEEQLPVYRLRADTGRHGNSRRRQRDVQRPSAEQRREEEWG</sequence>
<comment type="caution">
    <text evidence="1">The sequence shown here is derived from an EMBL/GenBank/DDBJ whole genome shotgun (WGS) entry which is preliminary data.</text>
</comment>
<dbReference type="Proteomes" id="UP000831701">
    <property type="component" value="Chromosome 18"/>
</dbReference>
<proteinExistence type="predicted"/>
<evidence type="ECO:0000313" key="1">
    <source>
        <dbReference type="EMBL" id="KAI3358002.1"/>
    </source>
</evidence>